<dbReference type="CDD" id="cd00067">
    <property type="entry name" value="GAL4"/>
    <property type="match status" value="1"/>
</dbReference>
<dbReference type="InterPro" id="IPR001138">
    <property type="entry name" value="Zn2Cys6_DnaBD"/>
</dbReference>
<evidence type="ECO:0000256" key="1">
    <source>
        <dbReference type="SAM" id="MobiDB-lite"/>
    </source>
</evidence>
<dbReference type="Proteomes" id="UP000612746">
    <property type="component" value="Unassembled WGS sequence"/>
</dbReference>
<gene>
    <name evidence="2" type="ORF">INT44_001221</name>
</gene>
<dbReference type="GO" id="GO:0008270">
    <property type="term" value="F:zinc ion binding"/>
    <property type="evidence" value="ECO:0007669"/>
    <property type="project" value="InterPro"/>
</dbReference>
<sequence length="635" mass="73045">MQLESFAYSLSLSAFTGQQCREHRKRCIRSRDKTNCNRCNERGILCSFQHDRSNVEELHNIDNEESAQTFLNALRSIEALEEEVSNVEMQLQQGPPQSQLQWQPSTSTQKDTENMRNPNWELTIHSSKSRKLTLNVNLERTADLIQFLNRVYLEFATNIPRQFSGSQQESSVFIPFPHRRFPQALVQYVREYLNNESIRQSVKIYSQISALKSYNQQITPLLEQCYFSCGDTVARLIHPEFYRQNRDNSIGSHLRLVIGCSMSLRYCVKSPFFYLPQDAQADQAWYYMGRCNEVIEELMLSDNPPLFLPLLLLTLSSGQLMLQNVRKSWLLLATARAFLQQHMHIYIDAIKNKDGPTNPELETYKFALHSCKKSDEQVSFLLQNSVGQQRIVSFDEMLLMPKPVLGENTLRHAIIKQSFLWDLLKSRSSSWIDSSVQFTDSIRTVNWKTIRQINSEFTAWYVGLPSQLKIGDKPFDIVKLDIPGDLDASIASLLLAYYGEWTTVYGNTLNPNTNSASSTDEATLAESTHITFLAAMSVIKIAEFLSRVEMCKIEFYWLLFACEPLMLLAKSSDSYFASEAREGLQKMLIILKTLLKHNLFYSVYNNMPGNGDPMALGQRLVERISNLFSTYGMKF</sequence>
<dbReference type="AlphaFoldDB" id="A0A8H7UQN5"/>
<reference evidence="2" key="1">
    <citation type="submission" date="2020-12" db="EMBL/GenBank/DDBJ databases">
        <title>Metabolic potential, ecology and presence of endohyphal bacteria is reflected in genomic diversity of Mucoromycotina.</title>
        <authorList>
            <person name="Muszewska A."/>
            <person name="Okrasinska A."/>
            <person name="Steczkiewicz K."/>
            <person name="Drgas O."/>
            <person name="Orlowska M."/>
            <person name="Perlinska-Lenart U."/>
            <person name="Aleksandrzak-Piekarczyk T."/>
            <person name="Szatraj K."/>
            <person name="Zielenkiewicz U."/>
            <person name="Pilsyk S."/>
            <person name="Malc E."/>
            <person name="Mieczkowski P."/>
            <person name="Kruszewska J.S."/>
            <person name="Biernat P."/>
            <person name="Pawlowska J."/>
        </authorList>
    </citation>
    <scope>NUCLEOTIDE SEQUENCE</scope>
    <source>
        <strain evidence="2">WA0000051536</strain>
    </source>
</reference>
<accession>A0A8H7UQN5</accession>
<protein>
    <recommendedName>
        <fullName evidence="4">Zn(2)-C6 fungal-type domain-containing protein</fullName>
    </recommendedName>
</protein>
<comment type="caution">
    <text evidence="2">The sequence shown here is derived from an EMBL/GenBank/DDBJ whole genome shotgun (WGS) entry which is preliminary data.</text>
</comment>
<dbReference type="GO" id="GO:0000981">
    <property type="term" value="F:DNA-binding transcription factor activity, RNA polymerase II-specific"/>
    <property type="evidence" value="ECO:0007669"/>
    <property type="project" value="InterPro"/>
</dbReference>
<feature type="compositionally biased region" description="Low complexity" evidence="1">
    <location>
        <begin position="90"/>
        <end position="109"/>
    </location>
</feature>
<feature type="region of interest" description="Disordered" evidence="1">
    <location>
        <begin position="87"/>
        <end position="116"/>
    </location>
</feature>
<evidence type="ECO:0000313" key="2">
    <source>
        <dbReference type="EMBL" id="KAG2188468.1"/>
    </source>
</evidence>
<evidence type="ECO:0000313" key="3">
    <source>
        <dbReference type="Proteomes" id="UP000612746"/>
    </source>
</evidence>
<proteinExistence type="predicted"/>
<keyword evidence="3" id="KW-1185">Reference proteome</keyword>
<dbReference type="OrthoDB" id="2385908at2759"/>
<organism evidence="2 3">
    <name type="scientific">Umbelopsis vinacea</name>
    <dbReference type="NCBI Taxonomy" id="44442"/>
    <lineage>
        <taxon>Eukaryota</taxon>
        <taxon>Fungi</taxon>
        <taxon>Fungi incertae sedis</taxon>
        <taxon>Mucoromycota</taxon>
        <taxon>Mucoromycotina</taxon>
        <taxon>Umbelopsidomycetes</taxon>
        <taxon>Umbelopsidales</taxon>
        <taxon>Umbelopsidaceae</taxon>
        <taxon>Umbelopsis</taxon>
    </lineage>
</organism>
<dbReference type="EMBL" id="JAEPRA010000002">
    <property type="protein sequence ID" value="KAG2188468.1"/>
    <property type="molecule type" value="Genomic_DNA"/>
</dbReference>
<evidence type="ECO:0008006" key="4">
    <source>
        <dbReference type="Google" id="ProtNLM"/>
    </source>
</evidence>
<name>A0A8H7UQN5_9FUNG</name>